<organism evidence="1 2">
    <name type="scientific">Chryseolinea soli</name>
    <dbReference type="NCBI Taxonomy" id="2321403"/>
    <lineage>
        <taxon>Bacteria</taxon>
        <taxon>Pseudomonadati</taxon>
        <taxon>Bacteroidota</taxon>
        <taxon>Cytophagia</taxon>
        <taxon>Cytophagales</taxon>
        <taxon>Fulvivirgaceae</taxon>
        <taxon>Chryseolinea</taxon>
    </lineage>
</organism>
<evidence type="ECO:0000313" key="1">
    <source>
        <dbReference type="EMBL" id="AYB32148.1"/>
    </source>
</evidence>
<evidence type="ECO:0000313" key="2">
    <source>
        <dbReference type="Proteomes" id="UP000266183"/>
    </source>
</evidence>
<dbReference type="EMBL" id="CP032382">
    <property type="protein sequence ID" value="AYB32148.1"/>
    <property type="molecule type" value="Genomic_DNA"/>
</dbReference>
<accession>A0A385STL2</accession>
<dbReference type="Proteomes" id="UP000266183">
    <property type="component" value="Chromosome"/>
</dbReference>
<reference evidence="2" key="1">
    <citation type="submission" date="2018-09" db="EMBL/GenBank/DDBJ databases">
        <title>Chryseolinea sp. KIS68-18 isolated from soil.</title>
        <authorList>
            <person name="Weon H.-Y."/>
            <person name="Kwon S.-W."/>
            <person name="Lee S.A."/>
        </authorList>
    </citation>
    <scope>NUCLEOTIDE SEQUENCE [LARGE SCALE GENOMIC DNA]</scope>
    <source>
        <strain evidence="2">KIS68-18</strain>
    </source>
</reference>
<dbReference type="RefSeq" id="WP_119755407.1">
    <property type="nucleotide sequence ID" value="NZ_CP032382.1"/>
</dbReference>
<proteinExistence type="predicted"/>
<protein>
    <submittedName>
        <fullName evidence="1">Uncharacterized protein</fullName>
    </submittedName>
</protein>
<dbReference type="KEGG" id="chk:D4L85_16915"/>
<dbReference type="AlphaFoldDB" id="A0A385STL2"/>
<dbReference type="OrthoDB" id="668285at2"/>
<gene>
    <name evidence="1" type="ORF">D4L85_16915</name>
</gene>
<keyword evidence="2" id="KW-1185">Reference proteome</keyword>
<sequence>MTADQIQEFGNVQRIEESLANAMGVPKLSSGWKTIRDDRGWRQDEKLIEYVWIVMMNRHSVGRGGLVTVRFNEHTFRGKKHPDELVRGIFSIGADNQIQEFYQEKTDGHADPVIDCFQLDLFDANKGITLDGVSYRIHIISANIDTVIKVSNPVTSHWRRWEAEIQNLASTLVANSDSGKLTRLFT</sequence>
<name>A0A385STL2_9BACT</name>